<evidence type="ECO:0000313" key="1">
    <source>
        <dbReference type="EMBL" id="PXV66852.1"/>
    </source>
</evidence>
<sequence length="82" mass="9530">MTLETQFAEGDKVWVLNAKTGNIVQREVAGVRTQSINKTQNTIYCFVKDWCLQKENPTLEDCFWLPEGKVFDTKTRLIQSFQ</sequence>
<keyword evidence="2" id="KW-1185">Reference proteome</keyword>
<proteinExistence type="predicted"/>
<comment type="caution">
    <text evidence="1">The sequence shown here is derived from an EMBL/GenBank/DDBJ whole genome shotgun (WGS) entry which is preliminary data.</text>
</comment>
<name>A0A2V3PYI7_9BACT</name>
<evidence type="ECO:0000313" key="2">
    <source>
        <dbReference type="Proteomes" id="UP000247973"/>
    </source>
</evidence>
<gene>
    <name evidence="1" type="ORF">CLV62_104113</name>
</gene>
<dbReference type="Proteomes" id="UP000247973">
    <property type="component" value="Unassembled WGS sequence"/>
</dbReference>
<organism evidence="1 2">
    <name type="scientific">Dysgonomonas alginatilytica</name>
    <dbReference type="NCBI Taxonomy" id="1605892"/>
    <lineage>
        <taxon>Bacteria</taxon>
        <taxon>Pseudomonadati</taxon>
        <taxon>Bacteroidota</taxon>
        <taxon>Bacteroidia</taxon>
        <taxon>Bacteroidales</taxon>
        <taxon>Dysgonomonadaceae</taxon>
        <taxon>Dysgonomonas</taxon>
    </lineage>
</organism>
<reference evidence="1 2" key="1">
    <citation type="submission" date="2018-03" db="EMBL/GenBank/DDBJ databases">
        <title>Genomic Encyclopedia of Archaeal and Bacterial Type Strains, Phase II (KMG-II): from individual species to whole genera.</title>
        <authorList>
            <person name="Goeker M."/>
        </authorList>
    </citation>
    <scope>NUCLEOTIDE SEQUENCE [LARGE SCALE GENOMIC DNA]</scope>
    <source>
        <strain evidence="1 2">DSM 100214</strain>
    </source>
</reference>
<protein>
    <submittedName>
        <fullName evidence="1">Uncharacterized protein</fullName>
    </submittedName>
</protein>
<dbReference type="EMBL" id="QICL01000004">
    <property type="protein sequence ID" value="PXV66852.1"/>
    <property type="molecule type" value="Genomic_DNA"/>
</dbReference>
<dbReference type="AlphaFoldDB" id="A0A2V3PYI7"/>
<dbReference type="RefSeq" id="WP_110309808.1">
    <property type="nucleotide sequence ID" value="NZ_QICL01000004.1"/>
</dbReference>
<accession>A0A2V3PYI7</accession>